<feature type="region of interest" description="Disordered" evidence="1">
    <location>
        <begin position="1"/>
        <end position="205"/>
    </location>
</feature>
<protein>
    <recommendedName>
        <fullName evidence="5">Transmembrane protein</fullName>
    </recommendedName>
</protein>
<evidence type="ECO:0000256" key="2">
    <source>
        <dbReference type="SAM" id="Phobius"/>
    </source>
</evidence>
<evidence type="ECO:0000313" key="4">
    <source>
        <dbReference type="Proteomes" id="UP000030763"/>
    </source>
</evidence>
<gene>
    <name evidence="3" type="ORF">EMWEY_00036290</name>
</gene>
<dbReference type="OrthoDB" id="347013at2759"/>
<dbReference type="RefSeq" id="XP_013337574.1">
    <property type="nucleotide sequence ID" value="XM_013482120.1"/>
</dbReference>
<dbReference type="OMA" id="AICYKGE"/>
<dbReference type="AlphaFoldDB" id="U6MEN2"/>
<keyword evidence="4" id="KW-1185">Reference proteome</keyword>
<sequence length="707" mass="76181">MSSSFSIEISREDAPRRGASRNSRRSNVRSSRTRLRSSSNSSRGHEFDVSPSEPSYSGPFPVSQSGDSKPSFWGVRAASSGSSRDGAAASGFWGAPISAQESADESKSSAVPPFQTRRMQQQQQRLLLQSDEGAFGDAFEPDSRMAAASGVFEATPQNASYPHQQPQQEQQEEEEQEHDAGGWDPMPLPAGPGEGSMGRLAGGSGATGSCRMRTVACNSSNVLGLRAFGGTEAFSGGQFAAAQEQSSSSWRPRDGCKAPLQEGKETFAVVRTVSVGEEVVLDESKHNKLWLARGSVLWRFFLCALALRIGCSLGLLVVVLTTLGRMGRAVSCIDMGACVGGGGLLAFPVLLRAAPGFAAGLVAYESITGLLVAGLVLVLLPMAGNCYYTCQALLKGTRKAFLEEVRVTTCCTAWVGACVGVFIPVLFFTQQFCDRERLDINAVHRADNTAVGAASANMCKQVGLSRACVAMAALCACSTALLVFQRYTRLWAALLGVGAVKFMLAGFLLCLTVMFGGQSSQMMLETMDTALHGSDGLQQPMVVQLGLFFAALKWGGYILGASNLATGAFTVWLSYLRSQLLSFMNMLVNFIFFFTNAVSFFAMTFEHATLQMVCNYSAFPMPQTDRAASEAALFCVFRPQFSFVWALVALLSCAHFIEFFLCAALFHREIKSSQHFDRRSYYNNAIRSALSIDSLPPKWGMVATARE</sequence>
<organism evidence="3 4">
    <name type="scientific">Eimeria maxima</name>
    <name type="common">Coccidian parasite</name>
    <dbReference type="NCBI Taxonomy" id="5804"/>
    <lineage>
        <taxon>Eukaryota</taxon>
        <taxon>Sar</taxon>
        <taxon>Alveolata</taxon>
        <taxon>Apicomplexa</taxon>
        <taxon>Conoidasida</taxon>
        <taxon>Coccidia</taxon>
        <taxon>Eucoccidiorida</taxon>
        <taxon>Eimeriorina</taxon>
        <taxon>Eimeriidae</taxon>
        <taxon>Eimeria</taxon>
    </lineage>
</organism>
<feature type="transmembrane region" description="Helical" evidence="2">
    <location>
        <begin position="296"/>
        <end position="320"/>
    </location>
</feature>
<evidence type="ECO:0008006" key="5">
    <source>
        <dbReference type="Google" id="ProtNLM"/>
    </source>
</evidence>
<feature type="compositionally biased region" description="Gly residues" evidence="1">
    <location>
        <begin position="192"/>
        <end position="205"/>
    </location>
</feature>
<feature type="transmembrane region" description="Helical" evidence="2">
    <location>
        <begin position="332"/>
        <end position="351"/>
    </location>
</feature>
<feature type="compositionally biased region" description="Low complexity" evidence="1">
    <location>
        <begin position="115"/>
        <end position="129"/>
    </location>
</feature>
<proteinExistence type="predicted"/>
<dbReference type="GeneID" id="25337615"/>
<feature type="transmembrane region" description="Helical" evidence="2">
    <location>
        <begin position="357"/>
        <end position="384"/>
    </location>
</feature>
<evidence type="ECO:0000313" key="3">
    <source>
        <dbReference type="EMBL" id="CDJ60924.1"/>
    </source>
</evidence>
<feature type="transmembrane region" description="Helical" evidence="2">
    <location>
        <begin position="464"/>
        <end position="484"/>
    </location>
</feature>
<dbReference type="EMBL" id="HG721958">
    <property type="protein sequence ID" value="CDJ60924.1"/>
    <property type="molecule type" value="Genomic_DNA"/>
</dbReference>
<reference evidence="3" key="2">
    <citation type="submission" date="2013-10" db="EMBL/GenBank/DDBJ databases">
        <authorList>
            <person name="Aslett M."/>
        </authorList>
    </citation>
    <scope>NUCLEOTIDE SEQUENCE [LARGE SCALE GENOMIC DNA]</scope>
    <source>
        <strain evidence="3">Weybridge</strain>
    </source>
</reference>
<dbReference type="VEuPathDB" id="ToxoDB:EMWEY_00036290"/>
<keyword evidence="2" id="KW-0472">Membrane</keyword>
<feature type="compositionally biased region" description="Basic residues" evidence="1">
    <location>
        <begin position="18"/>
        <end position="35"/>
    </location>
</feature>
<feature type="transmembrane region" description="Helical" evidence="2">
    <location>
        <begin position="643"/>
        <end position="666"/>
    </location>
</feature>
<keyword evidence="2" id="KW-0812">Transmembrane</keyword>
<keyword evidence="2" id="KW-1133">Transmembrane helix</keyword>
<feature type="transmembrane region" description="Helical" evidence="2">
    <location>
        <begin position="405"/>
        <end position="428"/>
    </location>
</feature>
<evidence type="ECO:0000256" key="1">
    <source>
        <dbReference type="SAM" id="MobiDB-lite"/>
    </source>
</evidence>
<feature type="compositionally biased region" description="Low complexity" evidence="1">
    <location>
        <begin position="76"/>
        <end position="91"/>
    </location>
</feature>
<feature type="transmembrane region" description="Helical" evidence="2">
    <location>
        <begin position="587"/>
        <end position="605"/>
    </location>
</feature>
<name>U6MEN2_EIMMA</name>
<feature type="transmembrane region" description="Helical" evidence="2">
    <location>
        <begin position="554"/>
        <end position="575"/>
    </location>
</feature>
<reference evidence="3" key="1">
    <citation type="submission" date="2013-10" db="EMBL/GenBank/DDBJ databases">
        <title>Genomic analysis of the causative agents of coccidiosis in chickens.</title>
        <authorList>
            <person name="Reid A.J."/>
            <person name="Blake D."/>
            <person name="Billington K."/>
            <person name="Browne H."/>
            <person name="Dunn M."/>
            <person name="Hung S."/>
            <person name="Kawahara F."/>
            <person name="Miranda-Saavedra D."/>
            <person name="Mourier T."/>
            <person name="Nagra H."/>
            <person name="Otto T.D."/>
            <person name="Rawlings N."/>
            <person name="Sanchez A."/>
            <person name="Sanders M."/>
            <person name="Subramaniam C."/>
            <person name="Tay Y."/>
            <person name="Dear P."/>
            <person name="Doerig C."/>
            <person name="Gruber A."/>
            <person name="Parkinson J."/>
            <person name="Shirley M."/>
            <person name="Wan K.L."/>
            <person name="Berriman M."/>
            <person name="Tomley F."/>
            <person name="Pain A."/>
        </authorList>
    </citation>
    <scope>NUCLEOTIDE SEQUENCE [LARGE SCALE GENOMIC DNA]</scope>
    <source>
        <strain evidence="3">Weybridge</strain>
    </source>
</reference>
<accession>U6MEN2</accession>
<dbReference type="Proteomes" id="UP000030763">
    <property type="component" value="Unassembled WGS sequence"/>
</dbReference>
<feature type="transmembrane region" description="Helical" evidence="2">
    <location>
        <begin position="491"/>
        <end position="515"/>
    </location>
</feature>